<reference evidence="1" key="1">
    <citation type="journal article" date="2013" name="J. Plant Res.">
        <title>Effect of fungi and light on seed germination of three Opuntia species from semiarid lands of central Mexico.</title>
        <authorList>
            <person name="Delgado-Sanchez P."/>
            <person name="Jimenez-Bremont J.F."/>
            <person name="Guerrero-Gonzalez Mde L."/>
            <person name="Flores J."/>
        </authorList>
    </citation>
    <scope>NUCLEOTIDE SEQUENCE</scope>
    <source>
        <tissue evidence="1">Cladode</tissue>
    </source>
</reference>
<sequence>MRDSSPSAQFGEKSLEFNQRVRQLPEQTCSRLVRNHRIEPNNSDLLPRLKLKIIFFLLIMMRVEDRICASVRSRPSQRAGTLHLRVRSDQEQKTVVQTFKFAGQVEMKSRSVEQV</sequence>
<protein>
    <submittedName>
        <fullName evidence="1">Uncharacterized protein</fullName>
    </submittedName>
</protein>
<dbReference type="EMBL" id="GISG01081406">
    <property type="protein sequence ID" value="MBA4632227.1"/>
    <property type="molecule type" value="Transcribed_RNA"/>
</dbReference>
<organism evidence="1">
    <name type="scientific">Opuntia streptacantha</name>
    <name type="common">Prickly pear cactus</name>
    <name type="synonym">Opuntia cardona</name>
    <dbReference type="NCBI Taxonomy" id="393608"/>
    <lineage>
        <taxon>Eukaryota</taxon>
        <taxon>Viridiplantae</taxon>
        <taxon>Streptophyta</taxon>
        <taxon>Embryophyta</taxon>
        <taxon>Tracheophyta</taxon>
        <taxon>Spermatophyta</taxon>
        <taxon>Magnoliopsida</taxon>
        <taxon>eudicotyledons</taxon>
        <taxon>Gunneridae</taxon>
        <taxon>Pentapetalae</taxon>
        <taxon>Caryophyllales</taxon>
        <taxon>Cactineae</taxon>
        <taxon>Cactaceae</taxon>
        <taxon>Opuntioideae</taxon>
        <taxon>Opuntia</taxon>
    </lineage>
</organism>
<dbReference type="AlphaFoldDB" id="A0A7C9D3J0"/>
<name>A0A7C9D3J0_OPUST</name>
<reference evidence="1" key="2">
    <citation type="submission" date="2020-07" db="EMBL/GenBank/DDBJ databases">
        <authorList>
            <person name="Vera ALvarez R."/>
            <person name="Arias-Moreno D.M."/>
            <person name="Jimenez-Jacinto V."/>
            <person name="Jimenez-Bremont J.F."/>
            <person name="Swaminathan K."/>
            <person name="Moose S.P."/>
            <person name="Guerrero-Gonzalez M.L."/>
            <person name="Marino-Ramirez L."/>
            <person name="Landsman D."/>
            <person name="Rodriguez-Kessler M."/>
            <person name="Delgado-Sanchez P."/>
        </authorList>
    </citation>
    <scope>NUCLEOTIDE SEQUENCE</scope>
    <source>
        <tissue evidence="1">Cladode</tissue>
    </source>
</reference>
<evidence type="ECO:0000313" key="1">
    <source>
        <dbReference type="EMBL" id="MBA4632227.1"/>
    </source>
</evidence>
<accession>A0A7C9D3J0</accession>
<proteinExistence type="predicted"/>